<dbReference type="EMBL" id="JADAQT010000063">
    <property type="protein sequence ID" value="MBE1875388.1"/>
    <property type="molecule type" value="Genomic_DNA"/>
</dbReference>
<organism evidence="1 2">
    <name type="scientific">Myceligenerans pegani</name>
    <dbReference type="NCBI Taxonomy" id="2776917"/>
    <lineage>
        <taxon>Bacteria</taxon>
        <taxon>Bacillati</taxon>
        <taxon>Actinomycetota</taxon>
        <taxon>Actinomycetes</taxon>
        <taxon>Micrococcales</taxon>
        <taxon>Promicromonosporaceae</taxon>
        <taxon>Myceligenerans</taxon>
    </lineage>
</organism>
<comment type="caution">
    <text evidence="1">The sequence shown here is derived from an EMBL/GenBank/DDBJ whole genome shotgun (WGS) entry which is preliminary data.</text>
</comment>
<evidence type="ECO:0000313" key="2">
    <source>
        <dbReference type="Proteomes" id="UP000625527"/>
    </source>
</evidence>
<proteinExistence type="predicted"/>
<gene>
    <name evidence="1" type="ORF">IHE71_06660</name>
</gene>
<accession>A0ABR9MVH4</accession>
<dbReference type="Proteomes" id="UP000625527">
    <property type="component" value="Unassembled WGS sequence"/>
</dbReference>
<dbReference type="RefSeq" id="WP_192861965.1">
    <property type="nucleotide sequence ID" value="NZ_JADAQT010000063.1"/>
</dbReference>
<name>A0ABR9MVH4_9MICO</name>
<keyword evidence="2" id="KW-1185">Reference proteome</keyword>
<protein>
    <submittedName>
        <fullName evidence="1">Uncharacterized protein</fullName>
    </submittedName>
</protein>
<evidence type="ECO:0000313" key="1">
    <source>
        <dbReference type="EMBL" id="MBE1875388.1"/>
    </source>
</evidence>
<sequence length="170" mass="19373">MSYPYFGVEGYQPAYRRGLATIAETHRRRLAGLIGRRLTRAWLLWDRERDEWFADAPVLLEFDGEQVEVQHHKFDELSLTWNTVDPGGPVQFETFDLCWRSDAAAVLSGLQGQSVRQVSLLEWRGRDMAGGMVAVHLVFDGGQVTVYNALDENGLSFDDPQAEYAWHRIG</sequence>
<reference evidence="1 2" key="1">
    <citation type="submission" date="2020-10" db="EMBL/GenBank/DDBJ databases">
        <title>Myceligenerans pegani sp. nov., an endophytic actinomycete isolated from Peganum harmala L. in Xinjiang, China.</title>
        <authorList>
            <person name="Xin L."/>
        </authorList>
    </citation>
    <scope>NUCLEOTIDE SEQUENCE [LARGE SCALE GENOMIC DNA]</scope>
    <source>
        <strain evidence="1 2">TRM65318</strain>
    </source>
</reference>